<dbReference type="Pfam" id="PF01522">
    <property type="entry name" value="Polysacc_deac_1"/>
    <property type="match status" value="1"/>
</dbReference>
<evidence type="ECO:0000313" key="2">
    <source>
        <dbReference type="EMBL" id="ORZ08711.1"/>
    </source>
</evidence>
<dbReference type="GO" id="GO:0004099">
    <property type="term" value="F:chitin deacetylase activity"/>
    <property type="evidence" value="ECO:0007669"/>
    <property type="project" value="UniProtKB-ARBA"/>
</dbReference>
<feature type="domain" description="NodB homology" evidence="1">
    <location>
        <begin position="123"/>
        <end position="330"/>
    </location>
</feature>
<dbReference type="PANTHER" id="PTHR10587:SF98">
    <property type="entry name" value="CHITIN DEACETYLASE"/>
    <property type="match status" value="1"/>
</dbReference>
<name>A0A1X2I3Y6_9FUNG</name>
<proteinExistence type="predicted"/>
<dbReference type="OrthoDB" id="407355at2759"/>
<dbReference type="AlphaFoldDB" id="A0A1X2I3Y6"/>
<dbReference type="InterPro" id="IPR050248">
    <property type="entry name" value="Polysacc_deacetylase_ArnD"/>
</dbReference>
<accession>A0A1X2I3Y6</accession>
<feature type="non-terminal residue" evidence="2">
    <location>
        <position position="1"/>
    </location>
</feature>
<sequence>SSPTWLNNIAIPTNHLLVQRYPKQVDIKPTTDLSYLAAKIDMSKYPPPLEKPPVDHPEIQKVMKDIDWTKVPNIAPRKVNNFVLDRSEYNTKEDPDCWWSITTCKHPKVNYLPDDVYYCPRAGDWGLNYDDGPYKNWYPVSVQDKAFDQPRFYNYLLKNGNQKATLFFVGSNVIKFPDAAQRALNDGHIICSHSWSHPQMTTLTNEEVIAQLYWTLRAIKEAVGVTPKCWRPPYGDVDDRVRAIAWQMGMRTYLWDQDSFDWNLVRKKIMQMEHENSNVTIEMAERWLPVIQKTFNVMPIHECIGEAHPYWEEQWTYPTLENPQTKKPSD</sequence>
<dbReference type="Proteomes" id="UP000193560">
    <property type="component" value="Unassembled WGS sequence"/>
</dbReference>
<dbReference type="InterPro" id="IPR002509">
    <property type="entry name" value="NODB_dom"/>
</dbReference>
<dbReference type="SUPFAM" id="SSF88713">
    <property type="entry name" value="Glycoside hydrolase/deacetylase"/>
    <property type="match status" value="1"/>
</dbReference>
<keyword evidence="3" id="KW-1185">Reference proteome</keyword>
<dbReference type="PROSITE" id="PS51677">
    <property type="entry name" value="NODB"/>
    <property type="match status" value="1"/>
</dbReference>
<feature type="non-terminal residue" evidence="2">
    <location>
        <position position="330"/>
    </location>
</feature>
<dbReference type="Gene3D" id="3.20.20.370">
    <property type="entry name" value="Glycoside hydrolase/deacetylase"/>
    <property type="match status" value="1"/>
</dbReference>
<gene>
    <name evidence="2" type="ORF">BCR42DRAFT_302126</name>
</gene>
<dbReference type="InterPro" id="IPR011330">
    <property type="entry name" value="Glyco_hydro/deAcase_b/a-brl"/>
</dbReference>
<evidence type="ECO:0000313" key="3">
    <source>
        <dbReference type="Proteomes" id="UP000193560"/>
    </source>
</evidence>
<protein>
    <recommendedName>
        <fullName evidence="1">NodB homology domain-containing protein</fullName>
    </recommendedName>
</protein>
<evidence type="ECO:0000259" key="1">
    <source>
        <dbReference type="PROSITE" id="PS51677"/>
    </source>
</evidence>
<dbReference type="EMBL" id="MCGE01000030">
    <property type="protein sequence ID" value="ORZ08711.1"/>
    <property type="molecule type" value="Genomic_DNA"/>
</dbReference>
<organism evidence="2 3">
    <name type="scientific">Absidia repens</name>
    <dbReference type="NCBI Taxonomy" id="90262"/>
    <lineage>
        <taxon>Eukaryota</taxon>
        <taxon>Fungi</taxon>
        <taxon>Fungi incertae sedis</taxon>
        <taxon>Mucoromycota</taxon>
        <taxon>Mucoromycotina</taxon>
        <taxon>Mucoromycetes</taxon>
        <taxon>Mucorales</taxon>
        <taxon>Cunninghamellaceae</taxon>
        <taxon>Absidia</taxon>
    </lineage>
</organism>
<dbReference type="GO" id="GO:0005975">
    <property type="term" value="P:carbohydrate metabolic process"/>
    <property type="evidence" value="ECO:0007669"/>
    <property type="project" value="InterPro"/>
</dbReference>
<dbReference type="STRING" id="90262.A0A1X2I3Y6"/>
<reference evidence="2 3" key="1">
    <citation type="submission" date="2016-07" db="EMBL/GenBank/DDBJ databases">
        <title>Pervasive Adenine N6-methylation of Active Genes in Fungi.</title>
        <authorList>
            <consortium name="DOE Joint Genome Institute"/>
            <person name="Mondo S.J."/>
            <person name="Dannebaum R.O."/>
            <person name="Kuo R.C."/>
            <person name="Labutti K."/>
            <person name="Haridas S."/>
            <person name="Kuo A."/>
            <person name="Salamov A."/>
            <person name="Ahrendt S.R."/>
            <person name="Lipzen A."/>
            <person name="Sullivan W."/>
            <person name="Andreopoulos W.B."/>
            <person name="Clum A."/>
            <person name="Lindquist E."/>
            <person name="Daum C."/>
            <person name="Ramamoorthy G.K."/>
            <person name="Gryganskyi A."/>
            <person name="Culley D."/>
            <person name="Magnuson J.K."/>
            <person name="James T.Y."/>
            <person name="O'Malley M.A."/>
            <person name="Stajich J.E."/>
            <person name="Spatafora J.W."/>
            <person name="Visel A."/>
            <person name="Grigoriev I.V."/>
        </authorList>
    </citation>
    <scope>NUCLEOTIDE SEQUENCE [LARGE SCALE GENOMIC DNA]</scope>
    <source>
        <strain evidence="2 3">NRRL 1336</strain>
    </source>
</reference>
<dbReference type="GO" id="GO:0016020">
    <property type="term" value="C:membrane"/>
    <property type="evidence" value="ECO:0007669"/>
    <property type="project" value="TreeGrafter"/>
</dbReference>
<dbReference type="GO" id="GO:0009272">
    <property type="term" value="P:fungal-type cell wall biogenesis"/>
    <property type="evidence" value="ECO:0007669"/>
    <property type="project" value="UniProtKB-ARBA"/>
</dbReference>
<comment type="caution">
    <text evidence="2">The sequence shown here is derived from an EMBL/GenBank/DDBJ whole genome shotgun (WGS) entry which is preliminary data.</text>
</comment>
<dbReference type="PANTHER" id="PTHR10587">
    <property type="entry name" value="GLYCOSYL TRANSFERASE-RELATED"/>
    <property type="match status" value="1"/>
</dbReference>